<dbReference type="EMBL" id="MNYI01000057">
    <property type="protein sequence ID" value="OIP42179.1"/>
    <property type="molecule type" value="Genomic_DNA"/>
</dbReference>
<dbReference type="STRING" id="1817895.AUJ95_02005"/>
<evidence type="ECO:0000313" key="2">
    <source>
        <dbReference type="Proteomes" id="UP000183085"/>
    </source>
</evidence>
<comment type="caution">
    <text evidence="1">The sequence shown here is derived from an EMBL/GenBank/DDBJ whole genome shotgun (WGS) entry which is preliminary data.</text>
</comment>
<evidence type="ECO:0000313" key="1">
    <source>
        <dbReference type="EMBL" id="OIP42179.1"/>
    </source>
</evidence>
<name>A0A1J5E3I7_9BACT</name>
<dbReference type="Proteomes" id="UP000183085">
    <property type="component" value="Unassembled WGS sequence"/>
</dbReference>
<reference evidence="1 2" key="1">
    <citation type="journal article" date="2016" name="Environ. Microbiol.">
        <title>Genomic resolution of a cold subsurface aquifer community provides metabolic insights for novel microbes adapted to high CO concentrations.</title>
        <authorList>
            <person name="Probst A.J."/>
            <person name="Castelle C.J."/>
            <person name="Singh A."/>
            <person name="Brown C.T."/>
            <person name="Anantharaman K."/>
            <person name="Sharon I."/>
            <person name="Hug L.A."/>
            <person name="Burstein D."/>
            <person name="Emerson J.B."/>
            <person name="Thomas B.C."/>
            <person name="Banfield J.F."/>
        </authorList>
    </citation>
    <scope>NUCLEOTIDE SEQUENCE [LARGE SCALE GENOMIC DNA]</scope>
    <source>
        <strain evidence="1">CG2_30_40_21</strain>
    </source>
</reference>
<organism evidence="1 2">
    <name type="scientific">Candidatus Desantisbacteria bacterium CG2_30_40_21</name>
    <dbReference type="NCBI Taxonomy" id="1817895"/>
    <lineage>
        <taxon>Bacteria</taxon>
        <taxon>Candidatus Desantisiibacteriota</taxon>
    </lineage>
</organism>
<evidence type="ECO:0008006" key="3">
    <source>
        <dbReference type="Google" id="ProtNLM"/>
    </source>
</evidence>
<dbReference type="AlphaFoldDB" id="A0A1J5E3I7"/>
<protein>
    <recommendedName>
        <fullName evidence="3">BON domain-containing protein</fullName>
    </recommendedName>
</protein>
<proteinExistence type="predicted"/>
<sequence>MVDDWTINVRVETELVKNWVDTKQIDFSTISGVVYIKGKLDFQLDVFVNPNEQDYFERKAMVEVEKLKRVERNIKKIPGVRAVKFELENWFKMGARWVKLKTQVIPGNK</sequence>
<accession>A0A1J5E3I7</accession>
<gene>
    <name evidence="1" type="ORF">AUJ95_02005</name>
</gene>